<evidence type="ECO:0000256" key="2">
    <source>
        <dbReference type="SAM" id="Phobius"/>
    </source>
</evidence>
<gene>
    <name evidence="3" type="ORF">HZF05_11170</name>
</gene>
<evidence type="ECO:0000313" key="3">
    <source>
        <dbReference type="EMBL" id="MBA2934655.1"/>
    </source>
</evidence>
<name>A0A838L7H3_9SPHN</name>
<dbReference type="EMBL" id="JACEIB010000006">
    <property type="protein sequence ID" value="MBA2934655.1"/>
    <property type="molecule type" value="Genomic_DNA"/>
</dbReference>
<organism evidence="3 4">
    <name type="scientific">Sphingomonas chungangi</name>
    <dbReference type="NCBI Taxonomy" id="2683589"/>
    <lineage>
        <taxon>Bacteria</taxon>
        <taxon>Pseudomonadati</taxon>
        <taxon>Pseudomonadota</taxon>
        <taxon>Alphaproteobacteria</taxon>
        <taxon>Sphingomonadales</taxon>
        <taxon>Sphingomonadaceae</taxon>
        <taxon>Sphingomonas</taxon>
    </lineage>
</organism>
<feature type="region of interest" description="Disordered" evidence="1">
    <location>
        <begin position="36"/>
        <end position="56"/>
    </location>
</feature>
<accession>A0A838L7H3</accession>
<dbReference type="Proteomes" id="UP000570166">
    <property type="component" value="Unassembled WGS sequence"/>
</dbReference>
<protein>
    <submittedName>
        <fullName evidence="3">Uncharacterized protein</fullName>
    </submittedName>
</protein>
<keyword evidence="2" id="KW-1133">Transmembrane helix</keyword>
<feature type="transmembrane region" description="Helical" evidence="2">
    <location>
        <begin position="9"/>
        <end position="29"/>
    </location>
</feature>
<keyword evidence="4" id="KW-1185">Reference proteome</keyword>
<reference evidence="3 4" key="1">
    <citation type="submission" date="2020-07" db="EMBL/GenBank/DDBJ databases">
        <authorList>
            <person name="Sun Q."/>
        </authorList>
    </citation>
    <scope>NUCLEOTIDE SEQUENCE [LARGE SCALE GENOMIC DNA]</scope>
    <source>
        <strain evidence="3 4">CGMCC 1.13654</strain>
    </source>
</reference>
<evidence type="ECO:0000256" key="1">
    <source>
        <dbReference type="SAM" id="MobiDB-lite"/>
    </source>
</evidence>
<comment type="caution">
    <text evidence="3">The sequence shown here is derived from an EMBL/GenBank/DDBJ whole genome shotgun (WGS) entry which is preliminary data.</text>
</comment>
<dbReference type="AlphaFoldDB" id="A0A838L7H3"/>
<dbReference type="RefSeq" id="WP_160366108.1">
    <property type="nucleotide sequence ID" value="NZ_JACEIB010000006.1"/>
</dbReference>
<keyword evidence="2" id="KW-0812">Transmembrane</keyword>
<proteinExistence type="predicted"/>
<evidence type="ECO:0000313" key="4">
    <source>
        <dbReference type="Proteomes" id="UP000570166"/>
    </source>
</evidence>
<sequence>MRITNRRGCLALLVVVLAVIIIGLGMMWLNRQPRVTPASAGGSMQERLTPRTNPPH</sequence>
<keyword evidence="2" id="KW-0472">Membrane</keyword>